<dbReference type="EMBL" id="QHKO01000003">
    <property type="protein sequence ID" value="RAL22947.1"/>
    <property type="molecule type" value="Genomic_DNA"/>
</dbReference>
<dbReference type="Proteomes" id="UP000249169">
    <property type="component" value="Unassembled WGS sequence"/>
</dbReference>
<proteinExistence type="predicted"/>
<gene>
    <name evidence="2" type="ORF">DL240_08630</name>
</gene>
<reference evidence="2 3" key="1">
    <citation type="submission" date="2018-05" db="EMBL/GenBank/DDBJ databases">
        <title>Lujinxingia marina gen. nov. sp. nov., a new facultative anaerobic member of the class Deltaproteobacteria, and proposal of Lujinxingaceae fam. nov.</title>
        <authorList>
            <person name="Li C.-M."/>
        </authorList>
    </citation>
    <scope>NUCLEOTIDE SEQUENCE [LARGE SCALE GENOMIC DNA]</scope>
    <source>
        <strain evidence="2 3">B210</strain>
    </source>
</reference>
<evidence type="ECO:0000313" key="2">
    <source>
        <dbReference type="EMBL" id="RAL22947.1"/>
    </source>
</evidence>
<evidence type="ECO:0000256" key="1">
    <source>
        <dbReference type="SAM" id="Phobius"/>
    </source>
</evidence>
<keyword evidence="3" id="KW-1185">Reference proteome</keyword>
<dbReference type="AlphaFoldDB" id="A0A328CBQ5"/>
<protein>
    <submittedName>
        <fullName evidence="2">Uncharacterized protein</fullName>
    </submittedName>
</protein>
<organism evidence="2 3">
    <name type="scientific">Lujinxingia litoralis</name>
    <dbReference type="NCBI Taxonomy" id="2211119"/>
    <lineage>
        <taxon>Bacteria</taxon>
        <taxon>Deltaproteobacteria</taxon>
        <taxon>Bradymonadales</taxon>
        <taxon>Lujinxingiaceae</taxon>
        <taxon>Lujinxingia</taxon>
    </lineage>
</organism>
<accession>A0A328CBQ5</accession>
<dbReference type="RefSeq" id="WP_111729475.1">
    <property type="nucleotide sequence ID" value="NZ_QHKO01000003.1"/>
</dbReference>
<keyword evidence="1" id="KW-0472">Membrane</keyword>
<sequence length="64" mass="6955">MRAKLYDILGLGFLLGSAYFFVRTIEFLAQADYVAAMIALTVGFLVVRAGVDLARLALAASRED</sequence>
<comment type="caution">
    <text evidence="2">The sequence shown here is derived from an EMBL/GenBank/DDBJ whole genome shotgun (WGS) entry which is preliminary data.</text>
</comment>
<feature type="transmembrane region" description="Helical" evidence="1">
    <location>
        <begin position="5"/>
        <end position="22"/>
    </location>
</feature>
<name>A0A328CBQ5_9DELT</name>
<keyword evidence="1" id="KW-1133">Transmembrane helix</keyword>
<keyword evidence="1" id="KW-0812">Transmembrane</keyword>
<feature type="transmembrane region" description="Helical" evidence="1">
    <location>
        <begin position="34"/>
        <end position="58"/>
    </location>
</feature>
<evidence type="ECO:0000313" key="3">
    <source>
        <dbReference type="Proteomes" id="UP000249169"/>
    </source>
</evidence>